<dbReference type="InterPro" id="IPR019080">
    <property type="entry name" value="YqaJ_viral_recombinase"/>
</dbReference>
<dbReference type="PANTHER" id="PTHR46609">
    <property type="entry name" value="EXONUCLEASE, PHAGE-TYPE/RECB, C-TERMINAL DOMAIN-CONTAINING PROTEIN"/>
    <property type="match status" value="1"/>
</dbReference>
<evidence type="ECO:0000313" key="3">
    <source>
        <dbReference type="EMBL" id="KAK3101484.1"/>
    </source>
</evidence>
<dbReference type="Proteomes" id="UP001186944">
    <property type="component" value="Unassembled WGS sequence"/>
</dbReference>
<name>A0AA88YM91_PINIB</name>
<dbReference type="SUPFAM" id="SSF52980">
    <property type="entry name" value="Restriction endonuclease-like"/>
    <property type="match status" value="1"/>
</dbReference>
<gene>
    <name evidence="3" type="ORF">FSP39_003938</name>
</gene>
<dbReference type="Gene3D" id="2.80.10.70">
    <property type="entry name" value="Spindlin/Ssty"/>
    <property type="match status" value="1"/>
</dbReference>
<dbReference type="InterPro" id="IPR042567">
    <property type="entry name" value="SPIN/Ssty_sf"/>
</dbReference>
<dbReference type="GO" id="GO:0006281">
    <property type="term" value="P:DNA repair"/>
    <property type="evidence" value="ECO:0007669"/>
    <property type="project" value="UniProtKB-ARBA"/>
</dbReference>
<evidence type="ECO:0000259" key="2">
    <source>
        <dbReference type="Pfam" id="PF09588"/>
    </source>
</evidence>
<evidence type="ECO:0000313" key="4">
    <source>
        <dbReference type="Proteomes" id="UP001186944"/>
    </source>
</evidence>
<reference evidence="3" key="1">
    <citation type="submission" date="2019-08" db="EMBL/GenBank/DDBJ databases">
        <title>The improved chromosome-level genome for the pearl oyster Pinctada fucata martensii using PacBio sequencing and Hi-C.</title>
        <authorList>
            <person name="Zheng Z."/>
        </authorList>
    </citation>
    <scope>NUCLEOTIDE SEQUENCE</scope>
    <source>
        <strain evidence="3">ZZ-2019</strain>
        <tissue evidence="3">Adductor muscle</tissue>
    </source>
</reference>
<sequence length="307" mass="35571">MYSKFSGNKYTRKGIQSEGVTIKEYTRLKSKDDITVTVKPSGLIIDENHKFLAASPDGVVEEDESTGLLEIKNLLQNNQASFEEAARKSTFCLESNKGKLTLKRNHNYYYQCQGQLNICQIEWLDFIVRRTNPYEIHVERIYRDKKLWDDFMVPKLTAFYHNCMLPELASPRKNTLQGIREPSKPWYTPANSSCQEGNRRQKKKKHLSDDSSDSDDASPNIVPEVRATSKRQRRTKFVGRQILHQWCTDETKNTLEWYEGTVLDCIRGVDGNKNAVYEVMYKGENEAYEVDNLQDDLNNGSLKFKDL</sequence>
<proteinExistence type="predicted"/>
<dbReference type="Pfam" id="PF09588">
    <property type="entry name" value="YqaJ"/>
    <property type="match status" value="1"/>
</dbReference>
<keyword evidence="4" id="KW-1185">Reference proteome</keyword>
<dbReference type="InterPro" id="IPR051703">
    <property type="entry name" value="NF-kappa-B_Signaling_Reg"/>
</dbReference>
<dbReference type="AlphaFoldDB" id="A0AA88YM91"/>
<protein>
    <recommendedName>
        <fullName evidence="2">YqaJ viral recombinase domain-containing protein</fullName>
    </recommendedName>
</protein>
<dbReference type="InterPro" id="IPR011335">
    <property type="entry name" value="Restrct_endonuc-II-like"/>
</dbReference>
<dbReference type="PANTHER" id="PTHR46609:SF8">
    <property type="entry name" value="YQAJ VIRAL RECOMBINASE DOMAIN-CONTAINING PROTEIN"/>
    <property type="match status" value="1"/>
</dbReference>
<comment type="caution">
    <text evidence="3">The sequence shown here is derived from an EMBL/GenBank/DDBJ whole genome shotgun (WGS) entry which is preliminary data.</text>
</comment>
<accession>A0AA88YM91</accession>
<dbReference type="Gene3D" id="3.90.320.10">
    <property type="match status" value="1"/>
</dbReference>
<organism evidence="3 4">
    <name type="scientific">Pinctada imbricata</name>
    <name type="common">Atlantic pearl-oyster</name>
    <name type="synonym">Pinctada martensii</name>
    <dbReference type="NCBI Taxonomy" id="66713"/>
    <lineage>
        <taxon>Eukaryota</taxon>
        <taxon>Metazoa</taxon>
        <taxon>Spiralia</taxon>
        <taxon>Lophotrochozoa</taxon>
        <taxon>Mollusca</taxon>
        <taxon>Bivalvia</taxon>
        <taxon>Autobranchia</taxon>
        <taxon>Pteriomorphia</taxon>
        <taxon>Pterioida</taxon>
        <taxon>Pterioidea</taxon>
        <taxon>Pteriidae</taxon>
        <taxon>Pinctada</taxon>
    </lineage>
</organism>
<feature type="region of interest" description="Disordered" evidence="1">
    <location>
        <begin position="175"/>
        <end position="221"/>
    </location>
</feature>
<evidence type="ECO:0000256" key="1">
    <source>
        <dbReference type="SAM" id="MobiDB-lite"/>
    </source>
</evidence>
<dbReference type="CDD" id="cd22343">
    <property type="entry name" value="PDDEXK_lambda_exonuclease-like"/>
    <property type="match status" value="1"/>
</dbReference>
<dbReference type="InterPro" id="IPR011604">
    <property type="entry name" value="PDDEXK-like_dom_sf"/>
</dbReference>
<feature type="domain" description="YqaJ viral recombinase" evidence="2">
    <location>
        <begin position="5"/>
        <end position="118"/>
    </location>
</feature>
<dbReference type="EMBL" id="VSWD01000005">
    <property type="protein sequence ID" value="KAK3101484.1"/>
    <property type="molecule type" value="Genomic_DNA"/>
</dbReference>